<protein>
    <submittedName>
        <fullName evidence="1">Uncharacterized protein isoform X1</fullName>
    </submittedName>
</protein>
<dbReference type="OrthoDB" id="1300588at2759"/>
<proteinExistence type="predicted"/>
<sequence>MGNASSALKIDGESELVGNGVSGVKLHQTHCKSLPTEVENTTKASFGHGYHQFSCKITNLTETQGTRQNDKVMANQNPEIPMELGDIKANTNPSTTYATRLLAHQTTQNPSKTTLKPIELIHGEPTVIFTTEELRQFTVEEGLHQALVLKFSFEQLDMQELRKLLPKLFVTKGRSLIGWLARRHILIRFDLYEDYVVAASKVVNYMLVNGENHQFRVFPWTLGFIPKEETSRAFVWISLPSLPPMLFAKKSLLSIALAVGKPIAVNKATQEKLRLSTARIKVELDLLDKKPNRVRIHCVYEITGQIIEQYQEVVYDSLPQFCSYCKHQGHEENSCRLLQQKHAFTERENPLYEGKIVEKYQGDLRNMLDEKKKAVDVLSTSNGGAPMTEKRSADGMTMLSLAEVVSQELKYLQRSYG</sequence>
<dbReference type="PANTHER" id="PTHR31286">
    <property type="entry name" value="GLYCINE-RICH CELL WALL STRUCTURAL PROTEIN 1.8-LIKE"/>
    <property type="match status" value="1"/>
</dbReference>
<dbReference type="KEGG" id="nta:107802303"/>
<dbReference type="RefSeq" id="XP_016481258.1">
    <property type="nucleotide sequence ID" value="XM_016625772.1"/>
</dbReference>
<organism evidence="1">
    <name type="scientific">Nicotiana tabacum</name>
    <name type="common">Common tobacco</name>
    <dbReference type="NCBI Taxonomy" id="4097"/>
    <lineage>
        <taxon>Eukaryota</taxon>
        <taxon>Viridiplantae</taxon>
        <taxon>Streptophyta</taxon>
        <taxon>Embryophyta</taxon>
        <taxon>Tracheophyta</taxon>
        <taxon>Spermatophyta</taxon>
        <taxon>Magnoliopsida</taxon>
        <taxon>eudicotyledons</taxon>
        <taxon>Gunneridae</taxon>
        <taxon>Pentapetalae</taxon>
        <taxon>asterids</taxon>
        <taxon>lamiids</taxon>
        <taxon>Solanales</taxon>
        <taxon>Solanaceae</taxon>
        <taxon>Nicotianoideae</taxon>
        <taxon>Nicotianeae</taxon>
        <taxon>Nicotiana</taxon>
    </lineage>
</organism>
<evidence type="ECO:0000313" key="1">
    <source>
        <dbReference type="RefSeq" id="XP_016481258.1"/>
    </source>
</evidence>
<name>A0A1S4AXP0_TOBAC</name>
<dbReference type="InterPro" id="IPR040256">
    <property type="entry name" value="At4g02000-like"/>
</dbReference>
<dbReference type="AlphaFoldDB" id="A0A1S4AXP0"/>
<reference evidence="1" key="1">
    <citation type="submission" date="2025-08" db="UniProtKB">
        <authorList>
            <consortium name="RefSeq"/>
        </authorList>
    </citation>
    <scope>IDENTIFICATION</scope>
</reference>
<dbReference type="PaxDb" id="4097-A0A1S4AXP0"/>
<dbReference type="PANTHER" id="PTHR31286:SF104">
    <property type="entry name" value="PEROXIDASE"/>
    <property type="match status" value="1"/>
</dbReference>
<accession>A0A1S4AXP0</accession>
<gene>
    <name evidence="1" type="primary">LOC107802303</name>
</gene>